<reference evidence="1 2" key="1">
    <citation type="journal article" date="2021" name="Hortic Res">
        <title>High-quality reference genome and annotation aids understanding of berry development for evergreen blueberry (Vaccinium darrowii).</title>
        <authorList>
            <person name="Yu J."/>
            <person name="Hulse-Kemp A.M."/>
            <person name="Babiker E."/>
            <person name="Staton M."/>
        </authorList>
    </citation>
    <scope>NUCLEOTIDE SEQUENCE [LARGE SCALE GENOMIC DNA]</scope>
    <source>
        <strain evidence="2">cv. NJ 8807/NJ 8810</strain>
        <tissue evidence="1">Young leaf</tissue>
    </source>
</reference>
<keyword evidence="2" id="KW-1185">Reference proteome</keyword>
<evidence type="ECO:0000313" key="1">
    <source>
        <dbReference type="EMBL" id="KAH7844190.1"/>
    </source>
</evidence>
<name>A0ACB7XUP5_9ERIC</name>
<organism evidence="1 2">
    <name type="scientific">Vaccinium darrowii</name>
    <dbReference type="NCBI Taxonomy" id="229202"/>
    <lineage>
        <taxon>Eukaryota</taxon>
        <taxon>Viridiplantae</taxon>
        <taxon>Streptophyta</taxon>
        <taxon>Embryophyta</taxon>
        <taxon>Tracheophyta</taxon>
        <taxon>Spermatophyta</taxon>
        <taxon>Magnoliopsida</taxon>
        <taxon>eudicotyledons</taxon>
        <taxon>Gunneridae</taxon>
        <taxon>Pentapetalae</taxon>
        <taxon>asterids</taxon>
        <taxon>Ericales</taxon>
        <taxon>Ericaceae</taxon>
        <taxon>Vaccinioideae</taxon>
        <taxon>Vaccinieae</taxon>
        <taxon>Vaccinium</taxon>
    </lineage>
</organism>
<protein>
    <submittedName>
        <fullName evidence="1">Uncharacterized protein</fullName>
    </submittedName>
</protein>
<dbReference type="Proteomes" id="UP000828048">
    <property type="component" value="Chromosome 1"/>
</dbReference>
<evidence type="ECO:0000313" key="2">
    <source>
        <dbReference type="Proteomes" id="UP000828048"/>
    </source>
</evidence>
<gene>
    <name evidence="1" type="ORF">Vadar_025287</name>
</gene>
<sequence>MLARMNTNQITHSEIVKRGETKIVKKIRDMEGIEKRLVVSVVDVLDYHSILEAVKGCCALFCCLDSQEGYDDKMVNLEVRGAINVVEACAQTYSIQKIVYNSSLTAAIWRENTCSEKDVDEKSWSNQDFCRKKKWEKRAKAKPKEPKFSLAADAFTHFKHLLLPITDRNPYLSEGTRQAAATTAALAKKYGADITIVGMYYLLPSYAGEISRFENWNQMATSLCVSKHLFEKLPLNGVIRQSFPDVALRGFISEQWELLWVVFDHFPETFGITFDVFQHAYALVESRAWRNTRRVSLIPFADFLNHDGDAEADVIYVDDEGKERSEVIADRNYAPGEQSPNPSTDFRIYGAILCLGQKCYCDIKVLCLNTIEDIIIIEPGWNQHF</sequence>
<accession>A0ACB7XUP5</accession>
<proteinExistence type="predicted"/>
<dbReference type="EMBL" id="CM037151">
    <property type="protein sequence ID" value="KAH7844190.1"/>
    <property type="molecule type" value="Genomic_DNA"/>
</dbReference>
<comment type="caution">
    <text evidence="1">The sequence shown here is derived from an EMBL/GenBank/DDBJ whole genome shotgun (WGS) entry which is preliminary data.</text>
</comment>